<dbReference type="Pfam" id="PF02607">
    <property type="entry name" value="B12-binding_2"/>
    <property type="match status" value="1"/>
</dbReference>
<dbReference type="SMART" id="SM00530">
    <property type="entry name" value="HTH_XRE"/>
    <property type="match status" value="1"/>
</dbReference>
<keyword evidence="5" id="KW-1185">Reference proteome</keyword>
<evidence type="ECO:0000313" key="5">
    <source>
        <dbReference type="Proteomes" id="UP000000719"/>
    </source>
</evidence>
<dbReference type="PROSITE" id="PS50943">
    <property type="entry name" value="HTH_CROC1"/>
    <property type="match status" value="1"/>
</dbReference>
<proteinExistence type="predicted"/>
<feature type="domain" description="B12-binding" evidence="3">
    <location>
        <begin position="176"/>
        <end position="301"/>
    </location>
</feature>
<dbReference type="Pfam" id="PF02310">
    <property type="entry name" value="B12-binding"/>
    <property type="match status" value="1"/>
</dbReference>
<accession>B8CW36</accession>
<dbReference type="PROSITE" id="PS51332">
    <property type="entry name" value="B12_BINDING"/>
    <property type="match status" value="1"/>
</dbReference>
<evidence type="ECO:0000259" key="3">
    <source>
        <dbReference type="PROSITE" id="PS51332"/>
    </source>
</evidence>
<dbReference type="InterPro" id="IPR010982">
    <property type="entry name" value="Lambda_DNA-bd_dom_sf"/>
</dbReference>
<feature type="domain" description="HTH cro/C1-type" evidence="2">
    <location>
        <begin position="8"/>
        <end position="62"/>
    </location>
</feature>
<protein>
    <submittedName>
        <fullName evidence="4">Helix-turn-helix domain protein</fullName>
    </submittedName>
</protein>
<dbReference type="STRING" id="373903.Hore_07480"/>
<dbReference type="GO" id="GO:0046872">
    <property type="term" value="F:metal ion binding"/>
    <property type="evidence" value="ECO:0007669"/>
    <property type="project" value="InterPro"/>
</dbReference>
<evidence type="ECO:0000313" key="4">
    <source>
        <dbReference type="EMBL" id="ACL69505.1"/>
    </source>
</evidence>
<dbReference type="PANTHER" id="PTHR46558:SF14">
    <property type="entry name" value="HTH-TYPE TRANSCRIPTIONAL REGULATOR ANSR"/>
    <property type="match status" value="1"/>
</dbReference>
<dbReference type="InterPro" id="IPR001387">
    <property type="entry name" value="Cro/C1-type_HTH"/>
</dbReference>
<dbReference type="InterPro" id="IPR036594">
    <property type="entry name" value="Meth_synthase_dom"/>
</dbReference>
<dbReference type="HOGENOM" id="CLU_064060_0_0_9"/>
<dbReference type="SUPFAM" id="SSF52242">
    <property type="entry name" value="Cobalamin (vitamin B12)-binding domain"/>
    <property type="match status" value="1"/>
</dbReference>
<evidence type="ECO:0000256" key="1">
    <source>
        <dbReference type="ARBA" id="ARBA00023125"/>
    </source>
</evidence>
<dbReference type="Gene3D" id="1.10.260.40">
    <property type="entry name" value="lambda repressor-like DNA-binding domains"/>
    <property type="match status" value="1"/>
</dbReference>
<reference evidence="4 5" key="1">
    <citation type="journal article" date="2009" name="PLoS ONE">
        <title>Genome analysis of the anaerobic thermohalophilic bacterium Halothermothrix orenii.</title>
        <authorList>
            <person name="Mavromatis K."/>
            <person name="Ivanova N."/>
            <person name="Anderson I."/>
            <person name="Lykidis A."/>
            <person name="Hooper S.D."/>
            <person name="Sun H."/>
            <person name="Kunin V."/>
            <person name="Lapidus A."/>
            <person name="Hugenholtz P."/>
            <person name="Patel B."/>
            <person name="Kyrpides N.C."/>
        </authorList>
    </citation>
    <scope>NUCLEOTIDE SEQUENCE [LARGE SCALE GENOMIC DNA]</scope>
    <source>
        <strain evidence="5">H 168 / OCM 544 / DSM 9562</strain>
    </source>
</reference>
<dbReference type="InterPro" id="IPR036724">
    <property type="entry name" value="Cobalamin-bd_sf"/>
</dbReference>
<dbReference type="PANTHER" id="PTHR46558">
    <property type="entry name" value="TRACRIPTIONAL REGULATORY PROTEIN-RELATED-RELATED"/>
    <property type="match status" value="1"/>
</dbReference>
<dbReference type="OrthoDB" id="5756833at2"/>
<dbReference type="RefSeq" id="WP_012635693.1">
    <property type="nucleotide sequence ID" value="NC_011899.1"/>
</dbReference>
<dbReference type="AlphaFoldDB" id="B8CW36"/>
<dbReference type="InterPro" id="IPR003759">
    <property type="entry name" value="Cbl-bd_cap"/>
</dbReference>
<name>B8CW36_HALOH</name>
<gene>
    <name evidence="4" type="ordered locus">Hore_07480</name>
</gene>
<evidence type="ECO:0000259" key="2">
    <source>
        <dbReference type="PROSITE" id="PS50943"/>
    </source>
</evidence>
<organism evidence="4 5">
    <name type="scientific">Halothermothrix orenii (strain H 168 / OCM 544 / DSM 9562)</name>
    <dbReference type="NCBI Taxonomy" id="373903"/>
    <lineage>
        <taxon>Bacteria</taxon>
        <taxon>Bacillati</taxon>
        <taxon>Bacillota</taxon>
        <taxon>Clostridia</taxon>
        <taxon>Halanaerobiales</taxon>
        <taxon>Halothermotrichaceae</taxon>
        <taxon>Halothermothrix</taxon>
    </lineage>
</organism>
<dbReference type="eggNOG" id="COG5012">
    <property type="taxonomic scope" value="Bacteria"/>
</dbReference>
<dbReference type="SUPFAM" id="SSF47413">
    <property type="entry name" value="lambda repressor-like DNA-binding domains"/>
    <property type="match status" value="1"/>
</dbReference>
<dbReference type="Gene3D" id="1.10.1240.10">
    <property type="entry name" value="Methionine synthase domain"/>
    <property type="match status" value="1"/>
</dbReference>
<dbReference type="Pfam" id="PF01381">
    <property type="entry name" value="HTH_3"/>
    <property type="match status" value="1"/>
</dbReference>
<dbReference type="CDD" id="cd00093">
    <property type="entry name" value="HTH_XRE"/>
    <property type="match status" value="1"/>
</dbReference>
<dbReference type="eggNOG" id="COG1396">
    <property type="taxonomic scope" value="Bacteria"/>
</dbReference>
<keyword evidence="1" id="KW-0238">DNA-binding</keyword>
<sequence>MDTFASRLRSLRKEKKLRQKDLAGALGVAQTTIANYEQNLRFPNQDILNKLADYFNVSIDYLLGRSCLRQPTNFTSFKNNHITGENINYSKIIDSYINYILNGNQESARNLISKTVVQGATIKDIYLKVLEKALKKIGYLWELNKIDISDERLASMTTLQIMSQLMCMCSPGGKLKYKALCLSAYGESHTIGIKMISDLLYIKGFDVFYLGGNLPTSSVIKAIDSFRIDLLMISATMNNVSESVKNLVNAVRTHSSLKHIKIMVGGQLFNNNKSLLKELKIDGYAENADIAVKTAISLLNK</sequence>
<dbReference type="KEGG" id="hor:Hore_07480"/>
<dbReference type="Gene3D" id="3.40.50.280">
    <property type="entry name" value="Cobalamin-binding domain"/>
    <property type="match status" value="1"/>
</dbReference>
<dbReference type="GO" id="GO:0031419">
    <property type="term" value="F:cobalamin binding"/>
    <property type="evidence" value="ECO:0007669"/>
    <property type="project" value="InterPro"/>
</dbReference>
<dbReference type="Proteomes" id="UP000000719">
    <property type="component" value="Chromosome"/>
</dbReference>
<dbReference type="InterPro" id="IPR006158">
    <property type="entry name" value="Cobalamin-bd"/>
</dbReference>
<dbReference type="GO" id="GO:0003677">
    <property type="term" value="F:DNA binding"/>
    <property type="evidence" value="ECO:0007669"/>
    <property type="project" value="UniProtKB-KW"/>
</dbReference>
<dbReference type="EMBL" id="CP001098">
    <property type="protein sequence ID" value="ACL69505.1"/>
    <property type="molecule type" value="Genomic_DNA"/>
</dbReference>